<keyword evidence="3" id="KW-0067">ATP-binding</keyword>
<evidence type="ECO:0000256" key="2">
    <source>
        <dbReference type="ARBA" id="ARBA00022741"/>
    </source>
</evidence>
<dbReference type="InterPro" id="IPR003593">
    <property type="entry name" value="AAA+_ATPase"/>
</dbReference>
<protein>
    <submittedName>
        <fullName evidence="5">Hydroxymethylpyrimidine ABC transporter, ATPase component</fullName>
    </submittedName>
</protein>
<proteinExistence type="predicted"/>
<dbReference type="CDD" id="cd03293">
    <property type="entry name" value="ABC_NrtD_SsuB_transporters"/>
    <property type="match status" value="1"/>
</dbReference>
<feature type="domain" description="ABC transporter" evidence="4">
    <location>
        <begin position="13"/>
        <end position="244"/>
    </location>
</feature>
<dbReference type="PROSITE" id="PS00211">
    <property type="entry name" value="ABC_TRANSPORTER_1"/>
    <property type="match status" value="1"/>
</dbReference>
<dbReference type="Gene3D" id="3.40.50.300">
    <property type="entry name" value="P-loop containing nucleotide triphosphate hydrolases"/>
    <property type="match status" value="1"/>
</dbReference>
<dbReference type="SMART" id="SM00382">
    <property type="entry name" value="AAA"/>
    <property type="match status" value="1"/>
</dbReference>
<keyword evidence="1" id="KW-0813">Transport</keyword>
<sequence length="274" mass="29670">MSSSVPATGAPMLRTRSLSLSYRTRRGAIEALRDVNLAVADGEFVTILGPSGCGKSTLLKLAAGLIAPTSGSIEVAGAPVRGPGADIGVAFQKPTLLPWRTVLDNVLLPTHTVGDKTPASRARALDLLALVGLRDFTENYPNELSGGMQQRVGLARMLQRDPRLLLMDEPFAALDAMTREALTLELQRIWMRDRKSVLFITHSIPEAVLLSDRVLVMSPRPGRVVEDYRVDLPRPRTLDTLSDPAFVAATQHLRRHFSAPAAQAPSDEPARATL</sequence>
<dbReference type="AlphaFoldDB" id="A0A484QQI7"/>
<dbReference type="InterPro" id="IPR017871">
    <property type="entry name" value="ABC_transporter-like_CS"/>
</dbReference>
<dbReference type="InterPro" id="IPR003439">
    <property type="entry name" value="ABC_transporter-like_ATP-bd"/>
</dbReference>
<gene>
    <name evidence="5" type="ORF">ANT2_4217</name>
</gene>
<evidence type="ECO:0000256" key="1">
    <source>
        <dbReference type="ARBA" id="ARBA00022448"/>
    </source>
</evidence>
<evidence type="ECO:0000256" key="3">
    <source>
        <dbReference type="ARBA" id="ARBA00022840"/>
    </source>
</evidence>
<organism evidence="5">
    <name type="scientific">plant metagenome</name>
    <dbReference type="NCBI Taxonomy" id="1297885"/>
    <lineage>
        <taxon>unclassified sequences</taxon>
        <taxon>metagenomes</taxon>
        <taxon>organismal metagenomes</taxon>
    </lineage>
</organism>
<dbReference type="SUPFAM" id="SSF52540">
    <property type="entry name" value="P-loop containing nucleoside triphosphate hydrolases"/>
    <property type="match status" value="1"/>
</dbReference>
<dbReference type="GO" id="GO:0016887">
    <property type="term" value="F:ATP hydrolysis activity"/>
    <property type="evidence" value="ECO:0007669"/>
    <property type="project" value="InterPro"/>
</dbReference>
<dbReference type="Pfam" id="PF00005">
    <property type="entry name" value="ABC_tran"/>
    <property type="match status" value="1"/>
</dbReference>
<evidence type="ECO:0000313" key="5">
    <source>
        <dbReference type="EMBL" id="VFR39381.1"/>
    </source>
</evidence>
<keyword evidence="2" id="KW-0547">Nucleotide-binding</keyword>
<dbReference type="EMBL" id="CAADIG010000005">
    <property type="protein sequence ID" value="VFR39381.1"/>
    <property type="molecule type" value="Genomic_DNA"/>
</dbReference>
<evidence type="ECO:0000259" key="4">
    <source>
        <dbReference type="PROSITE" id="PS50893"/>
    </source>
</evidence>
<reference evidence="5" key="1">
    <citation type="submission" date="2019-03" db="EMBL/GenBank/DDBJ databases">
        <authorList>
            <person name="Danneels B."/>
        </authorList>
    </citation>
    <scope>NUCLEOTIDE SEQUENCE</scope>
</reference>
<dbReference type="PROSITE" id="PS50893">
    <property type="entry name" value="ABC_TRANSPORTER_2"/>
    <property type="match status" value="1"/>
</dbReference>
<name>A0A484QQI7_9ZZZZ</name>
<dbReference type="InterPro" id="IPR050166">
    <property type="entry name" value="ABC_transporter_ATP-bind"/>
</dbReference>
<dbReference type="GO" id="GO:0005524">
    <property type="term" value="F:ATP binding"/>
    <property type="evidence" value="ECO:0007669"/>
    <property type="project" value="UniProtKB-KW"/>
</dbReference>
<dbReference type="InterPro" id="IPR027417">
    <property type="entry name" value="P-loop_NTPase"/>
</dbReference>
<dbReference type="PANTHER" id="PTHR42788">
    <property type="entry name" value="TAURINE IMPORT ATP-BINDING PROTEIN-RELATED"/>
    <property type="match status" value="1"/>
</dbReference>
<dbReference type="PANTHER" id="PTHR42788:SF13">
    <property type="entry name" value="ALIPHATIC SULFONATES IMPORT ATP-BINDING PROTEIN SSUB"/>
    <property type="match status" value="1"/>
</dbReference>
<accession>A0A484QQI7</accession>